<dbReference type="Proteomes" id="UP000229523">
    <property type="component" value="Unassembled WGS sequence"/>
</dbReference>
<name>A0A2G5NLN4_9STAP</name>
<evidence type="ECO:0000313" key="8">
    <source>
        <dbReference type="Proteomes" id="UP000229523"/>
    </source>
</evidence>
<evidence type="ECO:0000256" key="3">
    <source>
        <dbReference type="ARBA" id="ARBA00022806"/>
    </source>
</evidence>
<keyword evidence="8" id="KW-1185">Reference proteome</keyword>
<dbReference type="GO" id="GO:0016787">
    <property type="term" value="F:hydrolase activity"/>
    <property type="evidence" value="ECO:0007669"/>
    <property type="project" value="UniProtKB-UniRule"/>
</dbReference>
<dbReference type="Pfam" id="PF00580">
    <property type="entry name" value="UvrD-helicase"/>
    <property type="match status" value="1"/>
</dbReference>
<evidence type="ECO:0000256" key="2">
    <source>
        <dbReference type="ARBA" id="ARBA00022801"/>
    </source>
</evidence>
<dbReference type="GO" id="GO:0000725">
    <property type="term" value="P:recombinational repair"/>
    <property type="evidence" value="ECO:0007669"/>
    <property type="project" value="TreeGrafter"/>
</dbReference>
<evidence type="ECO:0000313" key="7">
    <source>
        <dbReference type="EMBL" id="RAI80122.1"/>
    </source>
</evidence>
<dbReference type="Pfam" id="PF13538">
    <property type="entry name" value="UvrD_C_2"/>
    <property type="match status" value="1"/>
</dbReference>
<dbReference type="InterPro" id="IPR027417">
    <property type="entry name" value="P-loop_NTPase"/>
</dbReference>
<keyword evidence="3 5" id="KW-0347">Helicase</keyword>
<dbReference type="InterPro" id="IPR000212">
    <property type="entry name" value="DNA_helicase_UvrD/REP"/>
</dbReference>
<dbReference type="AlphaFoldDB" id="A0A2G5NLN4"/>
<proteinExistence type="predicted"/>
<dbReference type="GO" id="GO:0003677">
    <property type="term" value="F:DNA binding"/>
    <property type="evidence" value="ECO:0007669"/>
    <property type="project" value="InterPro"/>
</dbReference>
<dbReference type="PANTHER" id="PTHR11070:SF17">
    <property type="entry name" value="DNA HELICASE IV"/>
    <property type="match status" value="1"/>
</dbReference>
<keyword evidence="4 5" id="KW-0067">ATP-binding</keyword>
<feature type="binding site" evidence="5">
    <location>
        <begin position="224"/>
        <end position="231"/>
    </location>
    <ligand>
        <name>ATP</name>
        <dbReference type="ChEBI" id="CHEBI:30616"/>
    </ligand>
</feature>
<gene>
    <name evidence="7" type="ORF">BFS35_010075</name>
</gene>
<dbReference type="GO" id="GO:0005524">
    <property type="term" value="F:ATP binding"/>
    <property type="evidence" value="ECO:0007669"/>
    <property type="project" value="UniProtKB-UniRule"/>
</dbReference>
<evidence type="ECO:0000256" key="4">
    <source>
        <dbReference type="ARBA" id="ARBA00022840"/>
    </source>
</evidence>
<dbReference type="PANTHER" id="PTHR11070">
    <property type="entry name" value="UVRD / RECB / PCRA DNA HELICASE FAMILY MEMBER"/>
    <property type="match status" value="1"/>
</dbReference>
<dbReference type="RefSeq" id="WP_099580924.1">
    <property type="nucleotide sequence ID" value="NZ_MJBI02000004.1"/>
</dbReference>
<protein>
    <recommendedName>
        <fullName evidence="6">UvrD-like helicase ATP-binding domain-containing protein</fullName>
    </recommendedName>
</protein>
<accession>A0A2G5NLN4</accession>
<reference evidence="7 8" key="1">
    <citation type="journal article" date="2018" name="Front. Microbiol.">
        <title>Description and Comparative Genomics of Macrococcus caseolyticus subsp. hominis subsp. nov., Macrococcus goetzii sp. nov., Macrococcus epidermidis sp. nov., and Macrococcus bohemicus sp. nov., Novel Macrococci From Human Clinical Material With Virulence Potential and Suspected Uptake of Foreign DNA by Natural Transformation.</title>
        <authorList>
            <person name="Maslanova I."/>
            <person name="Wertheimer Z."/>
            <person name="Sedlacek I."/>
            <person name="Svec P."/>
            <person name="Indrakova A."/>
            <person name="Kovarovic V."/>
            <person name="Schumann P."/>
            <person name="Sproer C."/>
            <person name="Kralova S."/>
            <person name="Sedo O."/>
            <person name="Kristofova L."/>
            <person name="Vrbovska V."/>
            <person name="Fuzik T."/>
            <person name="Petras P."/>
            <person name="Zdrahal Z."/>
            <person name="Ruzickova V."/>
            <person name="Doskar J."/>
            <person name="Pantucek R."/>
        </authorList>
    </citation>
    <scope>NUCLEOTIDE SEQUENCE [LARGE SCALE GENOMIC DNA]</scope>
    <source>
        <strain evidence="7 8">CCM 4927</strain>
    </source>
</reference>
<feature type="domain" description="UvrD-like helicase ATP-binding" evidence="6">
    <location>
        <begin position="203"/>
        <end position="558"/>
    </location>
</feature>
<dbReference type="Gene3D" id="3.40.50.300">
    <property type="entry name" value="P-loop containing nucleotide triphosphate hydrolases"/>
    <property type="match status" value="2"/>
</dbReference>
<dbReference type="InterPro" id="IPR014016">
    <property type="entry name" value="UvrD-like_ATP-bd"/>
</dbReference>
<comment type="caution">
    <text evidence="7">The sequence shown here is derived from an EMBL/GenBank/DDBJ whole genome shotgun (WGS) entry which is preliminary data.</text>
</comment>
<keyword evidence="2 5" id="KW-0378">Hydrolase</keyword>
<dbReference type="EMBL" id="MJBI02000004">
    <property type="protein sequence ID" value="RAI80122.1"/>
    <property type="molecule type" value="Genomic_DNA"/>
</dbReference>
<evidence type="ECO:0000259" key="6">
    <source>
        <dbReference type="PROSITE" id="PS51198"/>
    </source>
</evidence>
<keyword evidence="1 5" id="KW-0547">Nucleotide-binding</keyword>
<dbReference type="GO" id="GO:0005829">
    <property type="term" value="C:cytosol"/>
    <property type="evidence" value="ECO:0007669"/>
    <property type="project" value="TreeGrafter"/>
</dbReference>
<dbReference type="PROSITE" id="PS51198">
    <property type="entry name" value="UVRD_HELICASE_ATP_BIND"/>
    <property type="match status" value="1"/>
</dbReference>
<sequence>MNLKQVETKHLAAVHALIDIIQNKLTGELTQSTSELIEERRFAFEELGTEISDDAQIEYSQVLPSLKLQEEIQVNRNKATQQINKMKDRPYFGAVTLNDDAHETEKFYIGLNSLKDPSTGDLIIYDWRTPIASTYYENQLGEVSYNVPTVGTQVVDVLSRIQIVIEHGRLLDVFDSEIYIGDDALQHLLVDSAKDKMKSIVTTIQQDQNAIIRMTSNQDILVLGPPGSGKTSIAMQRIAYLIYLHRNKMTAEHMLFITPNEMFGDYISDVLPELGEAPINATSFFRLKDKMNRRHFHVESLFQNIERMRHADNHARALFKIKNSKLLLQKMDQKIASIAVKNIKFNILTIEGTPFVTKEHLAYLFYDKFGESPIDARLKKIQVELQPIYEEHLQQAIKDRTKALKKVTRYIGTDEEIEMRAKREKTKQYKVLKQYIKDIQFINIERIYLNILKSIDQKAYEATHNQFRNKQMYYEDIAPLLYLSIKIKGLHRESMMQHIIIDEVQDYSVVQLAAISAVYPNARKTMLGDSNQIVHPAVTFELPDDINVIHLTKSYRSTVQITEFTKRLIGNNDTESLGVQGDDVIELDYEAFVNTVEALQSESVAIIARDVQHANKIAQTLKRCTLLTHDQYTFTKGKVIMPNYMAKGFEFSHVFIIGFNQYDLEHEQLLLYTIASRATRHLYLVGDIND</sequence>
<dbReference type="SUPFAM" id="SSF52540">
    <property type="entry name" value="P-loop containing nucleoside triphosphate hydrolases"/>
    <property type="match status" value="1"/>
</dbReference>
<organism evidence="7 8">
    <name type="scientific">Macrococcoides goetzii</name>
    <dbReference type="NCBI Taxonomy" id="1891097"/>
    <lineage>
        <taxon>Bacteria</taxon>
        <taxon>Bacillati</taxon>
        <taxon>Bacillota</taxon>
        <taxon>Bacilli</taxon>
        <taxon>Bacillales</taxon>
        <taxon>Staphylococcaceae</taxon>
        <taxon>Macrococcoides</taxon>
    </lineage>
</organism>
<evidence type="ECO:0000256" key="1">
    <source>
        <dbReference type="ARBA" id="ARBA00022741"/>
    </source>
</evidence>
<dbReference type="GO" id="GO:0043138">
    <property type="term" value="F:3'-5' DNA helicase activity"/>
    <property type="evidence" value="ECO:0007669"/>
    <property type="project" value="TreeGrafter"/>
</dbReference>
<evidence type="ECO:0000256" key="5">
    <source>
        <dbReference type="PROSITE-ProRule" id="PRU00560"/>
    </source>
</evidence>
<dbReference type="InterPro" id="IPR027785">
    <property type="entry name" value="UvrD-like_helicase_C"/>
</dbReference>